<dbReference type="RefSeq" id="WP_039259945.1">
    <property type="nucleotide sequence ID" value="NZ_JDRY01000087.1"/>
</dbReference>
<feature type="domain" description="DUF4396" evidence="2">
    <location>
        <begin position="468"/>
        <end position="621"/>
    </location>
</feature>
<accession>A0A0A0I5W0</accession>
<feature type="transmembrane region" description="Helical" evidence="1">
    <location>
        <begin position="590"/>
        <end position="611"/>
    </location>
</feature>
<dbReference type="Proteomes" id="UP000030014">
    <property type="component" value="Unassembled WGS sequence"/>
</dbReference>
<reference evidence="3 4" key="1">
    <citation type="submission" date="2014-01" db="EMBL/GenBank/DDBJ databases">
        <title>Plasmidome dynamics in the species complex Clostridium novyi sensu lato converts strains of independent lineages into distinctly different pathogens.</title>
        <authorList>
            <person name="Skarin H."/>
            <person name="Segerman B."/>
        </authorList>
    </citation>
    <scope>NUCLEOTIDE SEQUENCE [LARGE SCALE GENOMIC DNA]</scope>
    <source>
        <strain evidence="3 4">DC5</strain>
    </source>
</reference>
<protein>
    <submittedName>
        <fullName evidence="3">Membrane protein</fullName>
    </submittedName>
</protein>
<dbReference type="Pfam" id="PF14342">
    <property type="entry name" value="DUF4396"/>
    <property type="match status" value="1"/>
</dbReference>
<gene>
    <name evidence="3" type="ORF">Z955_13505</name>
</gene>
<keyword evidence="1" id="KW-0812">Transmembrane</keyword>
<dbReference type="AlphaFoldDB" id="A0A0A0I5W0"/>
<evidence type="ECO:0000313" key="4">
    <source>
        <dbReference type="Proteomes" id="UP000030014"/>
    </source>
</evidence>
<organism evidence="3 4">
    <name type="scientific">Clostridium botulinum C/D str. DC5</name>
    <dbReference type="NCBI Taxonomy" id="1443128"/>
    <lineage>
        <taxon>Bacteria</taxon>
        <taxon>Bacillati</taxon>
        <taxon>Bacillota</taxon>
        <taxon>Clostridia</taxon>
        <taxon>Eubacteriales</taxon>
        <taxon>Clostridiaceae</taxon>
        <taxon>Clostridium</taxon>
    </lineage>
</organism>
<evidence type="ECO:0000256" key="1">
    <source>
        <dbReference type="SAM" id="Phobius"/>
    </source>
</evidence>
<comment type="caution">
    <text evidence="3">The sequence shown here is derived from an EMBL/GenBank/DDBJ whole genome shotgun (WGS) entry which is preliminary data.</text>
</comment>
<name>A0A0A0I5W0_CLOBO</name>
<feature type="transmembrane region" description="Helical" evidence="1">
    <location>
        <begin position="471"/>
        <end position="492"/>
    </location>
</feature>
<feature type="transmembrane region" description="Helical" evidence="1">
    <location>
        <begin position="428"/>
        <end position="450"/>
    </location>
</feature>
<proteinExistence type="predicted"/>
<sequence>MKKLSIILSAILCAVLIIGPLGVLKNVIFPRIGINQENRVHLNTANTTRIVASTPEEMGIEVSKILYPNNYKKNKPKSIILLQSDNWQEVLSIVPVARKYKGTIITTNKTISLSLRNYINKIIPSGVQELNGTQIIIIGRDVPSLKNQLQNIKLKSTYIQYKTTDELQKIIYNMPGITSGEKYGFLVKDNDPLISIPSATWIANQGGVLLYANEKNQLYNSSKEILQKGVIKNVYVLAEKSLDGDGILKPYKAKANRIVAFNPESFAVKFAKLNDAENLVGWGSDRKRSDEGHNYILCSKENPMIAAIASQLSLKGRCGPILWTDSKKLSPITENYLWRMKPNYWVKANEGPYNNVWVVGDNGVINYGIQSRVDYAQGINSYKMMGKEGVSGIEVIAIIWSLIGLLGALWTGLHLFSRMRYLSALIKMMWILTVLVLGPVGLWVYIISYVNSPWMKANNKVLCMRPIWKQVLVATVMGLSFGGASIITIQYLMTVRGLPLVILPEKAGVYLLGNPMIILMIISYIVSFIINVYYFVPTMFIEIKDISYKHAKKEAFVPVVVSITSIFIGIALSVWWLSVVYSPRIPEEDYMLWWGFMYLSVLIGGVVSYIPNWLLVKYGKKLGIV</sequence>
<feature type="transmembrane region" description="Helical" evidence="1">
    <location>
        <begin position="556"/>
        <end position="578"/>
    </location>
</feature>
<feature type="transmembrane region" description="Helical" evidence="1">
    <location>
        <begin position="6"/>
        <end position="24"/>
    </location>
</feature>
<feature type="transmembrane region" description="Helical" evidence="1">
    <location>
        <begin position="512"/>
        <end position="536"/>
    </location>
</feature>
<evidence type="ECO:0000259" key="2">
    <source>
        <dbReference type="Pfam" id="PF14342"/>
    </source>
</evidence>
<dbReference type="EMBL" id="JDRY01000087">
    <property type="protein sequence ID" value="KGM96018.1"/>
    <property type="molecule type" value="Genomic_DNA"/>
</dbReference>
<keyword evidence="1" id="KW-1133">Transmembrane helix</keyword>
<feature type="transmembrane region" description="Helical" evidence="1">
    <location>
        <begin position="393"/>
        <end position="416"/>
    </location>
</feature>
<evidence type="ECO:0000313" key="3">
    <source>
        <dbReference type="EMBL" id="KGM96018.1"/>
    </source>
</evidence>
<dbReference type="InterPro" id="IPR025509">
    <property type="entry name" value="DUF4396"/>
</dbReference>
<keyword evidence="1" id="KW-0472">Membrane</keyword>